<evidence type="ECO:0000256" key="1">
    <source>
        <dbReference type="SAM" id="MobiDB-lite"/>
    </source>
</evidence>
<organism evidence="2 3">
    <name type="scientific">Prunus dulcis</name>
    <name type="common">Almond</name>
    <name type="synonym">Amygdalus dulcis</name>
    <dbReference type="NCBI Taxonomy" id="3755"/>
    <lineage>
        <taxon>Eukaryota</taxon>
        <taxon>Viridiplantae</taxon>
        <taxon>Streptophyta</taxon>
        <taxon>Embryophyta</taxon>
        <taxon>Tracheophyta</taxon>
        <taxon>Spermatophyta</taxon>
        <taxon>Magnoliopsida</taxon>
        <taxon>eudicotyledons</taxon>
        <taxon>Gunneridae</taxon>
        <taxon>Pentapetalae</taxon>
        <taxon>rosids</taxon>
        <taxon>fabids</taxon>
        <taxon>Rosales</taxon>
        <taxon>Rosaceae</taxon>
        <taxon>Amygdaloideae</taxon>
        <taxon>Amygdaleae</taxon>
        <taxon>Prunus</taxon>
    </lineage>
</organism>
<dbReference type="AlphaFoldDB" id="A0AAD4Z755"/>
<gene>
    <name evidence="2" type="ORF">L3X38_025543</name>
</gene>
<proteinExistence type="predicted"/>
<sequence length="836" mass="91285">MVGQLCTKHRFEKISKANREWGNWPTTCAIKSGRWLGKSLSDTRVLSTGTRKYLKAIRNGETSEPPVQSNRAGGWGNHGRTTNCVLSTGTRKYLKATGNGETGQLPVHSNHAGVYGNLGQTTVFPAQGNWKRGSWTTTGAVKSGRWLRKLLSNTCILSIGAHKYLEATGNGKLANNLYSQIGQATWNGENGEPPLPSNRAGSWGNHGGITNFVLSTGKWKRGNWPTTCAVISGRWLGKSWSSNCVPSTSTRKYLKATGNGETGQPHVQSYLADDWGNHGRTTVFQAQVHENILRQLGTRKMVNQLCSQIRWLRKSLSDTCVLSTCRRKYVKANGNKETGQPPIQSYRAGGCGNHGQTTNYVPRTGTQKSLKATENGEIGQPPVQSNQSNRTGGWGNHGRTTNRVLSTGIRKYLKATGNEEIGQPPVQSNRAGGWGNHSQTTNCVLSIGTGKYLIPTRNGETGQPPVQPNQAGTRKYLKATGKGETGQSLVQSNRAGCWGNHGWTTNCVLSTGNWEQGNWPTTGVVKSGRWLPKSLSDTCVLSIGARKYLEATWSGETGQQLLLSNRTGGRGNCVVKSDTYVLSTVKSSRWLGKSRSDNYVLSTGTRKYLKATENRETGEPPVHSNRAGGWKNHGWRTNCLLSTITRKYLKAIGNGETGQPPEQSNRVTGEIIVGHLCTKYRHTQISKADWEWGNWPTTFVVISSRCTKIFKGNWNTKTSPPPVQSNRAGGWGNYCQTCVLSRGTRKYLKAIGNGEIEQPPVQSYRAGGWRNHGQCTTHRYTKIFKGNWERGNLPTTCAVKSGKRLGKSLSDTCVLSLGACKYPEATGGGETGQQPV</sequence>
<dbReference type="Proteomes" id="UP001054821">
    <property type="component" value="Chromosome 4"/>
</dbReference>
<dbReference type="EMBL" id="JAJFAZ020000004">
    <property type="protein sequence ID" value="KAI5335410.1"/>
    <property type="molecule type" value="Genomic_DNA"/>
</dbReference>
<reference evidence="2 3" key="1">
    <citation type="journal article" date="2022" name="G3 (Bethesda)">
        <title>Whole-genome sequence and methylome profiling of the almond [Prunus dulcis (Mill.) D.A. Webb] cultivar 'Nonpareil'.</title>
        <authorList>
            <person name="D'Amico-Willman K.M."/>
            <person name="Ouma W.Z."/>
            <person name="Meulia T."/>
            <person name="Sideli G.M."/>
            <person name="Gradziel T.M."/>
            <person name="Fresnedo-Ramirez J."/>
        </authorList>
    </citation>
    <scope>NUCLEOTIDE SEQUENCE [LARGE SCALE GENOMIC DNA]</scope>
    <source>
        <strain evidence="2">Clone GOH B32 T37-40</strain>
    </source>
</reference>
<evidence type="ECO:0000313" key="3">
    <source>
        <dbReference type="Proteomes" id="UP001054821"/>
    </source>
</evidence>
<comment type="caution">
    <text evidence="2">The sequence shown here is derived from an EMBL/GenBank/DDBJ whole genome shotgun (WGS) entry which is preliminary data.</text>
</comment>
<feature type="compositionally biased region" description="Polar residues" evidence="1">
    <location>
        <begin position="60"/>
        <end position="71"/>
    </location>
</feature>
<keyword evidence="3" id="KW-1185">Reference proteome</keyword>
<feature type="region of interest" description="Disordered" evidence="1">
    <location>
        <begin position="376"/>
        <end position="401"/>
    </location>
</feature>
<name>A0AAD4Z755_PRUDU</name>
<protein>
    <submittedName>
        <fullName evidence="2">Uncharacterized protein</fullName>
    </submittedName>
</protein>
<feature type="compositionally biased region" description="Polar residues" evidence="1">
    <location>
        <begin position="382"/>
        <end position="391"/>
    </location>
</feature>
<accession>A0AAD4Z755</accession>
<evidence type="ECO:0000313" key="2">
    <source>
        <dbReference type="EMBL" id="KAI5335410.1"/>
    </source>
</evidence>
<feature type="region of interest" description="Disordered" evidence="1">
    <location>
        <begin position="58"/>
        <end position="78"/>
    </location>
</feature>